<feature type="domain" description="Gfo/Idh/MocA-like oxidoreductase N-terminal" evidence="1">
    <location>
        <begin position="4"/>
        <end position="121"/>
    </location>
</feature>
<keyword evidence="4" id="KW-1185">Reference proteome</keyword>
<proteinExistence type="predicted"/>
<dbReference type="Gene3D" id="3.40.50.720">
    <property type="entry name" value="NAD(P)-binding Rossmann-like Domain"/>
    <property type="match status" value="1"/>
</dbReference>
<accession>A0A3S1B6P2</accession>
<dbReference type="PANTHER" id="PTHR43377:SF1">
    <property type="entry name" value="BILIVERDIN REDUCTASE A"/>
    <property type="match status" value="1"/>
</dbReference>
<organism evidence="3 4">
    <name type="scientific">Paenibacillus zeisoli</name>
    <dbReference type="NCBI Taxonomy" id="2496267"/>
    <lineage>
        <taxon>Bacteria</taxon>
        <taxon>Bacillati</taxon>
        <taxon>Bacillota</taxon>
        <taxon>Bacilli</taxon>
        <taxon>Bacillales</taxon>
        <taxon>Paenibacillaceae</taxon>
        <taxon>Paenibacillus</taxon>
    </lineage>
</organism>
<dbReference type="Proteomes" id="UP000272464">
    <property type="component" value="Unassembled WGS sequence"/>
</dbReference>
<protein>
    <submittedName>
        <fullName evidence="3">Gfo/Idh/MocA family oxidoreductase</fullName>
    </submittedName>
</protein>
<evidence type="ECO:0000259" key="2">
    <source>
        <dbReference type="Pfam" id="PF22725"/>
    </source>
</evidence>
<gene>
    <name evidence="3" type="ORF">EJP77_13765</name>
</gene>
<dbReference type="OrthoDB" id="9815825at2"/>
<dbReference type="Gene3D" id="3.30.360.10">
    <property type="entry name" value="Dihydrodipicolinate Reductase, domain 2"/>
    <property type="match status" value="1"/>
</dbReference>
<dbReference type="EMBL" id="RZNX01000005">
    <property type="protein sequence ID" value="RUT29879.1"/>
    <property type="molecule type" value="Genomic_DNA"/>
</dbReference>
<evidence type="ECO:0000313" key="3">
    <source>
        <dbReference type="EMBL" id="RUT29879.1"/>
    </source>
</evidence>
<name>A0A3S1B6P2_9BACL</name>
<dbReference type="Pfam" id="PF22725">
    <property type="entry name" value="GFO_IDH_MocA_C3"/>
    <property type="match status" value="1"/>
</dbReference>
<dbReference type="GO" id="GO:0000166">
    <property type="term" value="F:nucleotide binding"/>
    <property type="evidence" value="ECO:0007669"/>
    <property type="project" value="InterPro"/>
</dbReference>
<dbReference type="InterPro" id="IPR000683">
    <property type="entry name" value="Gfo/Idh/MocA-like_OxRdtase_N"/>
</dbReference>
<dbReference type="PANTHER" id="PTHR43377">
    <property type="entry name" value="BILIVERDIN REDUCTASE A"/>
    <property type="match status" value="1"/>
</dbReference>
<dbReference type="Pfam" id="PF01408">
    <property type="entry name" value="GFO_IDH_MocA"/>
    <property type="match status" value="1"/>
</dbReference>
<dbReference type="InterPro" id="IPR051450">
    <property type="entry name" value="Gfo/Idh/MocA_Oxidoreductases"/>
</dbReference>
<dbReference type="SUPFAM" id="SSF55347">
    <property type="entry name" value="Glyceraldehyde-3-phosphate dehydrogenase-like, C-terminal domain"/>
    <property type="match status" value="1"/>
</dbReference>
<dbReference type="InterPro" id="IPR036291">
    <property type="entry name" value="NAD(P)-bd_dom_sf"/>
</dbReference>
<feature type="domain" description="GFO/IDH/MocA-like oxidoreductase" evidence="2">
    <location>
        <begin position="131"/>
        <end position="250"/>
    </location>
</feature>
<sequence>MSYKAAIIGGGIISRNHLDAIRQLPEMTAVAVADPDLSKGTTLAQEYAITPYTDYREMVLVEKPDIVVIAVPHYLHREIAVWCCSKGCHLLLEKPMALNVKECDEILEAAESAGITLLVGHTQHYLPANIQAKKLIQRGELGELIAIQDTRHLHYYKDDRPDWFFEKAKSGGGIMMNLGAHSIDKIQFITGSRVARIRAALSYYGSKGDVEGSGMVFLQTTDGLSATIVQSGYEGVSVDTTDLIFTQGMARLISGKGLWISRNGQYEQSPLEVQEDPFVLQFRDLLEGINSGQEPESSGAYARTVIAAIEAIYASDAQGGEQFLETI</sequence>
<comment type="caution">
    <text evidence="3">The sequence shown here is derived from an EMBL/GenBank/DDBJ whole genome shotgun (WGS) entry which is preliminary data.</text>
</comment>
<dbReference type="AlphaFoldDB" id="A0A3S1B6P2"/>
<dbReference type="SUPFAM" id="SSF51735">
    <property type="entry name" value="NAD(P)-binding Rossmann-fold domains"/>
    <property type="match status" value="1"/>
</dbReference>
<dbReference type="RefSeq" id="WP_127199823.1">
    <property type="nucleotide sequence ID" value="NZ_RZNX01000005.1"/>
</dbReference>
<dbReference type="InterPro" id="IPR055170">
    <property type="entry name" value="GFO_IDH_MocA-like_dom"/>
</dbReference>
<reference evidence="3 4" key="1">
    <citation type="submission" date="2018-12" db="EMBL/GenBank/DDBJ databases">
        <authorList>
            <person name="Sun L."/>
            <person name="Chen Z."/>
        </authorList>
    </citation>
    <scope>NUCLEOTIDE SEQUENCE [LARGE SCALE GENOMIC DNA]</scope>
    <source>
        <strain evidence="3 4">3-5-3</strain>
    </source>
</reference>
<evidence type="ECO:0000259" key="1">
    <source>
        <dbReference type="Pfam" id="PF01408"/>
    </source>
</evidence>
<evidence type="ECO:0000313" key="4">
    <source>
        <dbReference type="Proteomes" id="UP000272464"/>
    </source>
</evidence>